<name>A0A3B4ZAQ6_9TELE</name>
<keyword evidence="3" id="KW-0472">Membrane</keyword>
<sequence>MQLSLLQVCVVQLPFIRWQCSSLSDRVFQTPDHISKEPGEEAKMNCSHTIQGYDRILWYKQTRNSPPQFLGHVYVTVVNPEPGLDVQMEGSASEGQTCTLTVKDLSPNSSAVYFCAVRLHDATYHLSSVQKPPYLCFPKRCCLNTKHFLSCNLVIFFLHQFVPVLHQFMMKISLFRDYSTSLILMLALLLQHVHISATILLKTSMFM</sequence>
<dbReference type="GeneTree" id="ENSGT01140000283519"/>
<evidence type="ECO:0000256" key="2">
    <source>
        <dbReference type="ARBA" id="ARBA00022859"/>
    </source>
</evidence>
<dbReference type="Ensembl" id="ENSSPAT00000003679.1">
    <property type="protein sequence ID" value="ENSSPAP00000003604.1"/>
    <property type="gene ID" value="ENSSPAG00000002791.1"/>
</dbReference>
<evidence type="ECO:0000256" key="3">
    <source>
        <dbReference type="SAM" id="Phobius"/>
    </source>
</evidence>
<dbReference type="GO" id="GO:0005886">
    <property type="term" value="C:plasma membrane"/>
    <property type="evidence" value="ECO:0007669"/>
    <property type="project" value="TreeGrafter"/>
</dbReference>
<evidence type="ECO:0000259" key="4">
    <source>
        <dbReference type="PROSITE" id="PS50835"/>
    </source>
</evidence>
<reference evidence="5" key="1">
    <citation type="submission" date="2023-09" db="UniProtKB">
        <authorList>
            <consortium name="Ensembl"/>
        </authorList>
    </citation>
    <scope>IDENTIFICATION</scope>
</reference>
<evidence type="ECO:0000256" key="1">
    <source>
        <dbReference type="ARBA" id="ARBA00022729"/>
    </source>
</evidence>
<proteinExistence type="predicted"/>
<dbReference type="GO" id="GO:0007166">
    <property type="term" value="P:cell surface receptor signaling pathway"/>
    <property type="evidence" value="ECO:0007669"/>
    <property type="project" value="TreeGrafter"/>
</dbReference>
<dbReference type="InterPro" id="IPR036179">
    <property type="entry name" value="Ig-like_dom_sf"/>
</dbReference>
<feature type="domain" description="Ig-like" evidence="4">
    <location>
        <begin position="25"/>
        <end position="127"/>
    </location>
</feature>
<dbReference type="SUPFAM" id="SSF48726">
    <property type="entry name" value="Immunoglobulin"/>
    <property type="match status" value="1"/>
</dbReference>
<dbReference type="GO" id="GO:0002376">
    <property type="term" value="P:immune system process"/>
    <property type="evidence" value="ECO:0007669"/>
    <property type="project" value="UniProtKB-KW"/>
</dbReference>
<feature type="transmembrane region" description="Helical" evidence="3">
    <location>
        <begin position="181"/>
        <end position="201"/>
    </location>
</feature>
<evidence type="ECO:0000313" key="5">
    <source>
        <dbReference type="Ensembl" id="ENSSPAP00000003604.1"/>
    </source>
</evidence>
<keyword evidence="2" id="KW-0391">Immunity</keyword>
<organism evidence="5">
    <name type="scientific">Stegastes partitus</name>
    <name type="common">bicolor damselfish</name>
    <dbReference type="NCBI Taxonomy" id="144197"/>
    <lineage>
        <taxon>Eukaryota</taxon>
        <taxon>Metazoa</taxon>
        <taxon>Chordata</taxon>
        <taxon>Craniata</taxon>
        <taxon>Vertebrata</taxon>
        <taxon>Euteleostomi</taxon>
        <taxon>Actinopterygii</taxon>
        <taxon>Neopterygii</taxon>
        <taxon>Teleostei</taxon>
        <taxon>Neoteleostei</taxon>
        <taxon>Acanthomorphata</taxon>
        <taxon>Ovalentaria</taxon>
        <taxon>Pomacentridae</taxon>
        <taxon>Stegastes</taxon>
    </lineage>
</organism>
<dbReference type="AlphaFoldDB" id="A0A3B4ZAQ6"/>
<dbReference type="InterPro" id="IPR013783">
    <property type="entry name" value="Ig-like_fold"/>
</dbReference>
<dbReference type="Pfam" id="PF07686">
    <property type="entry name" value="V-set"/>
    <property type="match status" value="1"/>
</dbReference>
<keyword evidence="1" id="KW-0732">Signal</keyword>
<dbReference type="SMART" id="SM00409">
    <property type="entry name" value="IG"/>
    <property type="match status" value="1"/>
</dbReference>
<dbReference type="PANTHER" id="PTHR23268:SF102">
    <property type="entry name" value="IMMUNOGLOBULIN V-SET DOMAIN-CONTAINING PROTEIN"/>
    <property type="match status" value="1"/>
</dbReference>
<keyword evidence="3" id="KW-0812">Transmembrane</keyword>
<dbReference type="InterPro" id="IPR007110">
    <property type="entry name" value="Ig-like_dom"/>
</dbReference>
<protein>
    <recommendedName>
        <fullName evidence="4">Ig-like domain-containing protein</fullName>
    </recommendedName>
</protein>
<dbReference type="InterPro" id="IPR050413">
    <property type="entry name" value="TCR_beta_variable"/>
</dbReference>
<dbReference type="PROSITE" id="PS50835">
    <property type="entry name" value="IG_LIKE"/>
    <property type="match status" value="1"/>
</dbReference>
<keyword evidence="3" id="KW-1133">Transmembrane helix</keyword>
<accession>A0A3B4ZAQ6</accession>
<dbReference type="InterPro" id="IPR013106">
    <property type="entry name" value="Ig_V-set"/>
</dbReference>
<feature type="transmembrane region" description="Helical" evidence="3">
    <location>
        <begin position="148"/>
        <end position="169"/>
    </location>
</feature>
<dbReference type="PANTHER" id="PTHR23268">
    <property type="entry name" value="T-CELL RECEPTOR BETA CHAIN"/>
    <property type="match status" value="1"/>
</dbReference>
<dbReference type="Gene3D" id="2.60.40.10">
    <property type="entry name" value="Immunoglobulins"/>
    <property type="match status" value="1"/>
</dbReference>
<dbReference type="InterPro" id="IPR003599">
    <property type="entry name" value="Ig_sub"/>
</dbReference>